<dbReference type="PIRSF" id="PIRSF007663">
    <property type="entry name" value="UCP007663"/>
    <property type="match status" value="1"/>
</dbReference>
<dbReference type="InterPro" id="IPR049053">
    <property type="entry name" value="AFCA-like_C"/>
</dbReference>
<dbReference type="InterPro" id="IPR054363">
    <property type="entry name" value="GH95_cat"/>
</dbReference>
<dbReference type="eggNOG" id="COG1554">
    <property type="taxonomic scope" value="Bacteria"/>
</dbReference>
<dbReference type="InterPro" id="IPR008928">
    <property type="entry name" value="6-hairpin_glycosidase_sf"/>
</dbReference>
<dbReference type="Pfam" id="PF21307">
    <property type="entry name" value="Glyco_hydro_95_C"/>
    <property type="match status" value="1"/>
</dbReference>
<evidence type="ECO:0000313" key="5">
    <source>
        <dbReference type="Proteomes" id="UP000009872"/>
    </source>
</evidence>
<name>K9EE97_9BACE</name>
<dbReference type="STRING" id="742727.HMPREF9447_03592"/>
<evidence type="ECO:0000259" key="3">
    <source>
        <dbReference type="Pfam" id="PF22124"/>
    </source>
</evidence>
<protein>
    <submittedName>
        <fullName evidence="4">Uncharacterized protein</fullName>
    </submittedName>
</protein>
<dbReference type="AlphaFoldDB" id="K9EE97"/>
<dbReference type="Proteomes" id="UP000009872">
    <property type="component" value="Unassembled WGS sequence"/>
</dbReference>
<keyword evidence="5" id="KW-1185">Reference proteome</keyword>
<dbReference type="PATRIC" id="fig|742727.4.peg.3660"/>
<dbReference type="Pfam" id="PF14498">
    <property type="entry name" value="Glyco_hyd_65N_2"/>
    <property type="match status" value="1"/>
</dbReference>
<dbReference type="PANTHER" id="PTHR31084:SF19">
    <property type="entry name" value="GLYCOSYL HYDROLASE FAMILY 95 N-TERMINAL DOMAIN-CONTAINING PROTEIN"/>
    <property type="match status" value="1"/>
</dbReference>
<dbReference type="InterPro" id="IPR012341">
    <property type="entry name" value="6hp_glycosidase-like_sf"/>
</dbReference>
<dbReference type="GO" id="GO:0004560">
    <property type="term" value="F:alpha-L-fucosidase activity"/>
    <property type="evidence" value="ECO:0007669"/>
    <property type="project" value="InterPro"/>
</dbReference>
<evidence type="ECO:0000259" key="1">
    <source>
        <dbReference type="Pfam" id="PF14498"/>
    </source>
</evidence>
<dbReference type="EMBL" id="ADLF01000015">
    <property type="protein sequence ID" value="EKU89267.1"/>
    <property type="molecule type" value="Genomic_DNA"/>
</dbReference>
<accession>K9EE97</accession>
<reference evidence="4 5" key="1">
    <citation type="submission" date="2012-09" db="EMBL/GenBank/DDBJ databases">
        <title>The Genome Sequence of Bacteroides oleiciplenus YIT 12058.</title>
        <authorList>
            <consortium name="The Broad Institute Genome Sequencing Platform"/>
            <person name="Earl A."/>
            <person name="Ward D."/>
            <person name="Feldgarden M."/>
            <person name="Gevers D."/>
            <person name="Morotomi M."/>
            <person name="Walker B."/>
            <person name="Young S.K."/>
            <person name="Zeng Q."/>
            <person name="Gargeya S."/>
            <person name="Fitzgerald M."/>
            <person name="Haas B."/>
            <person name="Abouelleil A."/>
            <person name="Alvarado L."/>
            <person name="Arachchi H.M."/>
            <person name="Berlin A.M."/>
            <person name="Chapman S.B."/>
            <person name="Goldberg J."/>
            <person name="Griggs A."/>
            <person name="Gujja S."/>
            <person name="Hansen M."/>
            <person name="Howarth C."/>
            <person name="Imamovic A."/>
            <person name="Larimer J."/>
            <person name="McCowen C."/>
            <person name="Montmayeur A."/>
            <person name="Murphy C."/>
            <person name="Neiman D."/>
            <person name="Pearson M."/>
            <person name="Priest M."/>
            <person name="Roberts A."/>
            <person name="Saif S."/>
            <person name="Shea T."/>
            <person name="Sisk P."/>
            <person name="Sykes S."/>
            <person name="Wortman J."/>
            <person name="Nusbaum C."/>
            <person name="Birren B."/>
        </authorList>
    </citation>
    <scope>NUCLEOTIDE SEQUENCE [LARGE SCALE GENOMIC DNA]</scope>
    <source>
        <strain evidence="4 5">YIT 12058</strain>
    </source>
</reference>
<evidence type="ECO:0000313" key="4">
    <source>
        <dbReference type="EMBL" id="EKU89267.1"/>
    </source>
</evidence>
<dbReference type="InterPro" id="IPR016518">
    <property type="entry name" value="Alpha-L-fucosidase"/>
</dbReference>
<organism evidence="4 5">
    <name type="scientific">Bacteroides oleiciplenus YIT 12058</name>
    <dbReference type="NCBI Taxonomy" id="742727"/>
    <lineage>
        <taxon>Bacteria</taxon>
        <taxon>Pseudomonadati</taxon>
        <taxon>Bacteroidota</taxon>
        <taxon>Bacteroidia</taxon>
        <taxon>Bacteroidales</taxon>
        <taxon>Bacteroidaceae</taxon>
        <taxon>Bacteroides</taxon>
    </lineage>
</organism>
<sequence length="817" mass="92924">MEDTKKTIFKCFYTFALFLKSKYKNMKSLFLSILLLLSTLSIQSTELNKKYTLWYNRPAYNRGGDFSRIVSRGFPYDEDWEKWSLPIGNGAMGACIFGRTDVERIQLAEKTMGNKGAYSMGGFTNFAEIYLDIHHNYAQNYKRTLRLNDAISTVSYIHEGTEYNREYFASNPANVIAVKLKASQPGMISFTVRPVLPYLHSFNNEQTGRSGHVQAEKDLITLEGEIQYFHLPYEGQIKIINYGGTLSSVNKGDNNSFINVSKADSVILYITVATSYELKDSVFLLPNAEKFKGNAHPHGQVSKRIREAIEKGYECLRSKHIADYQHFFNRVDLQLTEHTPSIPTDKLLNQYRNGKHDTYLEELFFQYGRYLLISSSRQGSLPANLQGVWNQYEFAPWSGGYWHNVNVQMNYWPAFNTNLAELFIPYMDYNEAFRKAATGKAVDYITQNNPEALDPTVEENGWTIGTGATAFGISGPGGHSGPGTGGFTTKLFWDYYDFTRDKQLLKDHVYPALMGMAKFLSKTLKPQPDGTLLVDPSFSPEQIHQQGYYRSKGCIFDQSMILETYRDLLIAAKILNDKNPFLKTVKEQIGKLDAIQIGESGQIKEFREEKKYGEIGQYQHRHISQLCAMYPGTTINASTPEWLEAAKVTLQERGDKSTGWAMAHRLNLWARAKNGNRAYKLYQDILTYGTLENLWGSHPPFQIDANFGATAGMAEMLLQSHEGYIEPLPAIPDNWSKGSFNGLMARGNFKVSVKWENGTIQSIQILSKKGEPCRIKCKEAAIAQVTDERNKLVKVKRFGNDILEFKTRKGENYEIIF</sequence>
<gene>
    <name evidence="4" type="ORF">HMPREF9447_03592</name>
</gene>
<dbReference type="Pfam" id="PF22124">
    <property type="entry name" value="Glyco_hydro_95_cat"/>
    <property type="match status" value="1"/>
</dbReference>
<dbReference type="PANTHER" id="PTHR31084">
    <property type="entry name" value="ALPHA-L-FUCOSIDASE 2"/>
    <property type="match status" value="1"/>
</dbReference>
<dbReference type="GO" id="GO:0005975">
    <property type="term" value="P:carbohydrate metabolic process"/>
    <property type="evidence" value="ECO:0007669"/>
    <property type="project" value="InterPro"/>
</dbReference>
<feature type="domain" description="Alpha fucosidase A-like C-terminal" evidence="2">
    <location>
        <begin position="719"/>
        <end position="815"/>
    </location>
</feature>
<evidence type="ECO:0000259" key="2">
    <source>
        <dbReference type="Pfam" id="PF21307"/>
    </source>
</evidence>
<dbReference type="InterPro" id="IPR027414">
    <property type="entry name" value="GH95_N_dom"/>
</dbReference>
<proteinExistence type="predicted"/>
<dbReference type="HOGENOM" id="CLU_004617_2_0_10"/>
<feature type="domain" description="Glycosyl hydrolase family 95 catalytic" evidence="3">
    <location>
        <begin position="313"/>
        <end position="717"/>
    </location>
</feature>
<feature type="domain" description="Glycosyl hydrolase family 95 N-terminal" evidence="1">
    <location>
        <begin position="107"/>
        <end position="277"/>
    </location>
</feature>
<dbReference type="Gene3D" id="1.50.10.10">
    <property type="match status" value="1"/>
</dbReference>
<dbReference type="SUPFAM" id="SSF48208">
    <property type="entry name" value="Six-hairpin glycosidases"/>
    <property type="match status" value="1"/>
</dbReference>
<dbReference type="Gene3D" id="2.70.98.50">
    <property type="entry name" value="putative glycoside hydrolase family protein from bacillus halodurans"/>
    <property type="match status" value="1"/>
</dbReference>
<comment type="caution">
    <text evidence="4">The sequence shown here is derived from an EMBL/GenBank/DDBJ whole genome shotgun (WGS) entry which is preliminary data.</text>
</comment>